<dbReference type="OrthoDB" id="5574975at2759"/>
<feature type="compositionally biased region" description="Basic and acidic residues" evidence="6">
    <location>
        <begin position="306"/>
        <end position="319"/>
    </location>
</feature>
<feature type="region of interest" description="Disordered" evidence="6">
    <location>
        <begin position="816"/>
        <end position="881"/>
    </location>
</feature>
<evidence type="ECO:0000256" key="5">
    <source>
        <dbReference type="PROSITE-ProRule" id="PRU00103"/>
    </source>
</evidence>
<dbReference type="PANTHER" id="PTHR16023">
    <property type="entry name" value="TAX1 BINDING PROTEIN-RELATED"/>
    <property type="match status" value="1"/>
</dbReference>
<name>A0A7C8VPV4_ORBOL</name>
<dbReference type="SUPFAM" id="SSF48371">
    <property type="entry name" value="ARM repeat"/>
    <property type="match status" value="1"/>
</dbReference>
<dbReference type="OMA" id="QCYQHVS"/>
<evidence type="ECO:0000256" key="4">
    <source>
        <dbReference type="ARBA" id="ARBA00023136"/>
    </source>
</evidence>
<gene>
    <name evidence="8" type="ORF">TWF970_003871</name>
</gene>
<dbReference type="InterPro" id="IPR021841">
    <property type="entry name" value="VAC14_Fig4p-bd"/>
</dbReference>
<dbReference type="InterPro" id="IPR016024">
    <property type="entry name" value="ARM-type_fold"/>
</dbReference>
<dbReference type="PANTHER" id="PTHR16023:SF0">
    <property type="entry name" value="PROTEIN VAC14 HOMOLOG"/>
    <property type="match status" value="1"/>
</dbReference>
<dbReference type="InterPro" id="IPR026825">
    <property type="entry name" value="Vac14"/>
</dbReference>
<evidence type="ECO:0000313" key="9">
    <source>
        <dbReference type="Proteomes" id="UP000474640"/>
    </source>
</evidence>
<protein>
    <recommendedName>
        <fullName evidence="7">Vacuolar protein 14 C-terminal Fig4-binding domain-containing protein</fullName>
    </recommendedName>
</protein>
<proteinExistence type="inferred from homology"/>
<comment type="caution">
    <text evidence="8">The sequence shown here is derived from an EMBL/GenBank/DDBJ whole genome shotgun (WGS) entry which is preliminary data.</text>
</comment>
<organism evidence="8 9">
    <name type="scientific">Orbilia oligospora</name>
    <name type="common">Nematode-trapping fungus</name>
    <name type="synonym">Arthrobotrys oligospora</name>
    <dbReference type="NCBI Taxonomy" id="2813651"/>
    <lineage>
        <taxon>Eukaryota</taxon>
        <taxon>Fungi</taxon>
        <taxon>Dikarya</taxon>
        <taxon>Ascomycota</taxon>
        <taxon>Pezizomycotina</taxon>
        <taxon>Orbiliomycetes</taxon>
        <taxon>Orbiliales</taxon>
        <taxon>Orbiliaceae</taxon>
        <taxon>Orbilia</taxon>
    </lineage>
</organism>
<dbReference type="GO" id="GO:0010008">
    <property type="term" value="C:endosome membrane"/>
    <property type="evidence" value="ECO:0007669"/>
    <property type="project" value="TreeGrafter"/>
</dbReference>
<dbReference type="Pfam" id="PF11916">
    <property type="entry name" value="Vac14_Fig4_bd"/>
    <property type="match status" value="1"/>
</dbReference>
<feature type="repeat" description="HEAT" evidence="5">
    <location>
        <begin position="86"/>
        <end position="124"/>
    </location>
</feature>
<dbReference type="AlphaFoldDB" id="A0A7C8VPV4"/>
<dbReference type="Proteomes" id="UP000474640">
    <property type="component" value="Unassembled WGS sequence"/>
</dbReference>
<comment type="similarity">
    <text evidence="2">Belongs to the VAC14 family.</text>
</comment>
<dbReference type="GO" id="GO:0006661">
    <property type="term" value="P:phosphatidylinositol biosynthetic process"/>
    <property type="evidence" value="ECO:0007669"/>
    <property type="project" value="InterPro"/>
</dbReference>
<evidence type="ECO:0000256" key="6">
    <source>
        <dbReference type="SAM" id="MobiDB-lite"/>
    </source>
</evidence>
<evidence type="ECO:0000259" key="7">
    <source>
        <dbReference type="Pfam" id="PF11916"/>
    </source>
</evidence>
<evidence type="ECO:0000256" key="2">
    <source>
        <dbReference type="ARBA" id="ARBA00010225"/>
    </source>
</evidence>
<feature type="region of interest" description="Disordered" evidence="6">
    <location>
        <begin position="428"/>
        <end position="468"/>
    </location>
</feature>
<feature type="domain" description="Vacuolar protein 14 C-terminal Fig4-binding" evidence="7">
    <location>
        <begin position="573"/>
        <end position="750"/>
    </location>
</feature>
<evidence type="ECO:0000313" key="8">
    <source>
        <dbReference type="EMBL" id="KAF3279845.1"/>
    </source>
</evidence>
<evidence type="ECO:0000256" key="1">
    <source>
        <dbReference type="ARBA" id="ARBA00004308"/>
    </source>
</evidence>
<feature type="region of interest" description="Disordered" evidence="6">
    <location>
        <begin position="285"/>
        <end position="330"/>
    </location>
</feature>
<accession>A0A7C8VPV4</accession>
<keyword evidence="4" id="KW-0472">Membrane</keyword>
<evidence type="ECO:0000256" key="3">
    <source>
        <dbReference type="ARBA" id="ARBA00022737"/>
    </source>
</evidence>
<sequence>MDPAIGRSLNDKLYDKRKMGALELEKLIREHLTNNDTDKIKEIIDQLVHDFAYAIHQPHARNGGLIGLAAASIALGPEVAYYLDSIIPPVLACFEDQDARVRYYACESMYNIAKVAKGEVLLNFNEIFDALCKLTADTELSVKNGAELLDRLIKDIVAESASTYISILHAPQDEAVGSDEEENDSDSILPTAFSLKKFIPLLQERIHVINPFTRQFLVSWIVLLDGIPDLELVTFLPEFLGDLFGYLADHNADVHDATEVCLEGFLQEIRKIAFVKRGVQSRRGTISRPVKPKSPSVSEGAVTDDTDTKKEDDDPRPDDQDSGLDGMWMPGQDIPVDHKRILEILMTFIDPSSQEEELQRTGFLWVASFLEICPEEVVQFIPRLLSYVLPATSSNFESVREVAHKVDGLMLNLILNLFGDSKLSAITSHHRQSPIPPNSHSHQDPRSSTPMLAEQADDGVGEDATRASLSSTTGELDYGATVHALTIQFLNENEATRLAALDWLIMLHKKAGDKVIAVNDGTFPALLKTLSDPSELVVTKDLELLSQISRNSDDDVFASFMNDLLNLFSTDRRLLETRGYLIIRRLCLNLNPERIYRTLAEIIEKEEDVEFASTMVQLLNNNLMTAPEIGELRKRLRSLDTKDGQTLFIALFRSWCHNAVAAFCLCLLAQAYEQASNLLAIFGELELSVSLLIQLDKLVQLLESPVFTYLRMQLLEPEKYPFLYKCLYGLLMLMPQSTAFAALKNRLNSVSAIGYLHQLTPRTAPTSTTSSYEPRNRLKARSENEIKWIELLEKFKNVQEKARRYNVQYITKAPTLPPLTDVPSANGVSSSGPHLSGHGASSSGPPNRIPTPSSVSGAPTNKPKGGLGIARLARGRIKTAK</sequence>
<dbReference type="Pfam" id="PF12755">
    <property type="entry name" value="Vac14_Fab1_bd"/>
    <property type="match status" value="1"/>
</dbReference>
<reference evidence="8 9" key="1">
    <citation type="submission" date="2020-01" db="EMBL/GenBank/DDBJ databases">
        <authorList>
            <person name="Palmer J.M."/>
        </authorList>
    </citation>
    <scope>NUCLEOTIDE SEQUENCE [LARGE SCALE GENOMIC DNA]</scope>
    <source>
        <strain evidence="8 9">TWF970</strain>
    </source>
</reference>
<dbReference type="Gene3D" id="1.25.10.10">
    <property type="entry name" value="Leucine-rich Repeat Variant"/>
    <property type="match status" value="2"/>
</dbReference>
<dbReference type="GO" id="GO:0070772">
    <property type="term" value="C:PAS complex"/>
    <property type="evidence" value="ECO:0007669"/>
    <property type="project" value="InterPro"/>
</dbReference>
<keyword evidence="3" id="KW-0677">Repeat</keyword>
<dbReference type="InterPro" id="IPR011989">
    <property type="entry name" value="ARM-like"/>
</dbReference>
<dbReference type="GO" id="GO:0000329">
    <property type="term" value="C:fungal-type vacuole membrane"/>
    <property type="evidence" value="ECO:0007669"/>
    <property type="project" value="TreeGrafter"/>
</dbReference>
<dbReference type="InterPro" id="IPR021133">
    <property type="entry name" value="HEAT_type_2"/>
</dbReference>
<feature type="compositionally biased region" description="Polar residues" evidence="6">
    <location>
        <begin position="826"/>
        <end position="859"/>
    </location>
</feature>
<comment type="subcellular location">
    <subcellularLocation>
        <location evidence="1">Endomembrane system</location>
    </subcellularLocation>
</comment>
<dbReference type="EMBL" id="JAABOJ010000020">
    <property type="protein sequence ID" value="KAF3279845.1"/>
    <property type="molecule type" value="Genomic_DNA"/>
</dbReference>
<dbReference type="PROSITE" id="PS50077">
    <property type="entry name" value="HEAT_REPEAT"/>
    <property type="match status" value="1"/>
</dbReference>